<gene>
    <name evidence="8" type="ORF">FK219_010080</name>
</gene>
<feature type="domain" description="Type II secretion system protein GspF" evidence="7">
    <location>
        <begin position="15"/>
        <end position="131"/>
    </location>
</feature>
<keyword evidence="3 6" id="KW-0812">Transmembrane</keyword>
<evidence type="ECO:0000256" key="5">
    <source>
        <dbReference type="ARBA" id="ARBA00023136"/>
    </source>
</evidence>
<dbReference type="Proteomes" id="UP000818266">
    <property type="component" value="Unassembled WGS sequence"/>
</dbReference>
<dbReference type="PANTHER" id="PTHR35007">
    <property type="entry name" value="INTEGRAL MEMBRANE PROTEIN-RELATED"/>
    <property type="match status" value="1"/>
</dbReference>
<keyword evidence="4 6" id="KW-1133">Transmembrane helix</keyword>
<feature type="transmembrane region" description="Helical" evidence="6">
    <location>
        <begin position="75"/>
        <end position="98"/>
    </location>
</feature>
<dbReference type="Pfam" id="PF00482">
    <property type="entry name" value="T2SSF"/>
    <property type="match status" value="1"/>
</dbReference>
<evidence type="ECO:0000256" key="3">
    <source>
        <dbReference type="ARBA" id="ARBA00022692"/>
    </source>
</evidence>
<evidence type="ECO:0000256" key="6">
    <source>
        <dbReference type="SAM" id="Phobius"/>
    </source>
</evidence>
<evidence type="ECO:0000256" key="1">
    <source>
        <dbReference type="ARBA" id="ARBA00004651"/>
    </source>
</evidence>
<feature type="transmembrane region" description="Helical" evidence="6">
    <location>
        <begin position="119"/>
        <end position="138"/>
    </location>
</feature>
<reference evidence="8 9" key="1">
    <citation type="submission" date="2020-03" db="EMBL/GenBank/DDBJ databases">
        <title>Chryseoglobus sp. isolated from a deep-sea seamount.</title>
        <authorList>
            <person name="Zhang D.-C."/>
        </authorList>
    </citation>
    <scope>NUCLEOTIDE SEQUENCE [LARGE SCALE GENOMIC DNA]</scope>
    <source>
        <strain evidence="8 9">KN1116</strain>
    </source>
</reference>
<evidence type="ECO:0000256" key="4">
    <source>
        <dbReference type="ARBA" id="ARBA00022989"/>
    </source>
</evidence>
<proteinExistence type="predicted"/>
<dbReference type="GO" id="GO:0005886">
    <property type="term" value="C:plasma membrane"/>
    <property type="evidence" value="ECO:0007669"/>
    <property type="project" value="UniProtKB-SubCell"/>
</dbReference>
<evidence type="ECO:0000313" key="8">
    <source>
        <dbReference type="EMBL" id="NHF63580.1"/>
    </source>
</evidence>
<dbReference type="EMBL" id="VIKT02000017">
    <property type="protein sequence ID" value="NHF63580.1"/>
    <property type="molecule type" value="Genomic_DNA"/>
</dbReference>
<name>A0A9E5JMX0_9MICO</name>
<sequence>MTAAPPTRVAAHVHRLAVLLAAGIAPASAWRHIAAEGDDETLDRVVAQLDSAPDAALALERAAPAQDASWAGLLAAWRVAAASGAPLAPALTAFAGAIRDRQEASRDIEIALAGPKATARIVLLLPACAIVLALLLGVDVLGTLAQPLGLTSTVLGIALLLLARRWMRRMLQAAAPPPPTAGLALDLLAVAAGGGGSPEAALVLVTGELDRASLTVDEAEAAAAQSLVRLSRRSGAPLGALCRAEAVERRADARASARSSAERLAVRLMLPLGACVLPSFVLLGVVPLLLGLLSSTPLS</sequence>
<organism evidence="8 9">
    <name type="scientific">Microcella pacifica</name>
    <dbReference type="NCBI Taxonomy" id="2591847"/>
    <lineage>
        <taxon>Bacteria</taxon>
        <taxon>Bacillati</taxon>
        <taxon>Actinomycetota</taxon>
        <taxon>Actinomycetes</taxon>
        <taxon>Micrococcales</taxon>
        <taxon>Microbacteriaceae</taxon>
        <taxon>Microcella</taxon>
    </lineage>
</organism>
<keyword evidence="5 6" id="KW-0472">Membrane</keyword>
<comment type="subcellular location">
    <subcellularLocation>
        <location evidence="1">Cell membrane</location>
        <topology evidence="1">Multi-pass membrane protein</topology>
    </subcellularLocation>
</comment>
<accession>A0A9E5JMX0</accession>
<dbReference type="PANTHER" id="PTHR35007:SF4">
    <property type="entry name" value="CONSERVED TRANSMEMBRANE PROTEIN-RELATED"/>
    <property type="match status" value="1"/>
</dbReference>
<evidence type="ECO:0000259" key="7">
    <source>
        <dbReference type="Pfam" id="PF00482"/>
    </source>
</evidence>
<comment type="caution">
    <text evidence="8">The sequence shown here is derived from an EMBL/GenBank/DDBJ whole genome shotgun (WGS) entry which is preliminary data.</text>
</comment>
<keyword evidence="2" id="KW-1003">Cell membrane</keyword>
<dbReference type="InterPro" id="IPR018076">
    <property type="entry name" value="T2SS_GspF_dom"/>
</dbReference>
<dbReference type="RefSeq" id="WP_165638109.1">
    <property type="nucleotide sequence ID" value="NZ_JAVJPO010000025.1"/>
</dbReference>
<keyword evidence="9" id="KW-1185">Reference proteome</keyword>
<protein>
    <submittedName>
        <fullName evidence="8">Pilus assembly protein TadB</fullName>
    </submittedName>
</protein>
<evidence type="ECO:0000313" key="9">
    <source>
        <dbReference type="Proteomes" id="UP000818266"/>
    </source>
</evidence>
<evidence type="ECO:0000256" key="2">
    <source>
        <dbReference type="ARBA" id="ARBA00022475"/>
    </source>
</evidence>
<dbReference type="AlphaFoldDB" id="A0A9E5JMX0"/>
<feature type="transmembrane region" description="Helical" evidence="6">
    <location>
        <begin position="144"/>
        <end position="163"/>
    </location>
</feature>
<feature type="transmembrane region" description="Helical" evidence="6">
    <location>
        <begin position="268"/>
        <end position="293"/>
    </location>
</feature>